<gene>
    <name evidence="1" type="ORF">AALT52_01280</name>
</gene>
<comment type="caution">
    <text evidence="1">The sequence shown here is derived from an EMBL/GenBank/DDBJ whole genome shotgun (WGS) entry which is preliminary data.</text>
</comment>
<sequence>MTSVIDCFHDEILHVFCDGFDEFLISNHIKMSELDSNEARWLTVTSDELIQNISFFELIKLNQLLRRGKHAQRLKKGFAALIRISDTGEITHITPLAPINIVDFLDSNHEAENLIDFSNLFDTWVTKIQFDKFKQVILKYWTDYFSITNFELTLSYSPKKNEIKFVVSSYLRNPSNIRKYFKRVKSLFPKKFKLNIDKDKKKQQIVFFVTTSDEVYTLY</sequence>
<dbReference type="Proteomes" id="UP001565236">
    <property type="component" value="Unassembled WGS sequence"/>
</dbReference>
<protein>
    <submittedName>
        <fullName evidence="1">Uncharacterized protein</fullName>
    </submittedName>
</protein>
<evidence type="ECO:0000313" key="1">
    <source>
        <dbReference type="EMBL" id="MEY8661531.1"/>
    </source>
</evidence>
<evidence type="ECO:0000313" key="2">
    <source>
        <dbReference type="Proteomes" id="UP001565236"/>
    </source>
</evidence>
<organism evidence="1 2">
    <name type="scientific">Ligilactobacillus faecis</name>
    <dbReference type="NCBI Taxonomy" id="762833"/>
    <lineage>
        <taxon>Bacteria</taxon>
        <taxon>Bacillati</taxon>
        <taxon>Bacillota</taxon>
        <taxon>Bacilli</taxon>
        <taxon>Lactobacillales</taxon>
        <taxon>Lactobacillaceae</taxon>
        <taxon>Ligilactobacillus</taxon>
    </lineage>
</organism>
<dbReference type="RefSeq" id="WP_369940312.1">
    <property type="nucleotide sequence ID" value="NZ_JBCLUF010000003.1"/>
</dbReference>
<reference evidence="1 2" key="1">
    <citation type="submission" date="2024-03" db="EMBL/GenBank/DDBJ databases">
        <title>Mouse gut bacterial collection (mGBC) of GemPharmatech.</title>
        <authorList>
            <person name="He Y."/>
            <person name="Dong L."/>
            <person name="Wu D."/>
            <person name="Gao X."/>
            <person name="Lin Z."/>
        </authorList>
    </citation>
    <scope>NUCLEOTIDE SEQUENCE [LARGE SCALE GENOMIC DNA]</scope>
    <source>
        <strain evidence="1 2">15-30</strain>
    </source>
</reference>
<name>A0ABV4DQ48_9LACO</name>
<accession>A0ABV4DQ48</accession>
<proteinExistence type="predicted"/>
<dbReference type="EMBL" id="JBCLUF010000003">
    <property type="protein sequence ID" value="MEY8661531.1"/>
    <property type="molecule type" value="Genomic_DNA"/>
</dbReference>
<keyword evidence="2" id="KW-1185">Reference proteome</keyword>